<name>A0A1Y4LYL3_9FIRM</name>
<reference evidence="3" key="1">
    <citation type="submission" date="2017-04" db="EMBL/GenBank/DDBJ databases">
        <title>Function of individual gut microbiota members based on whole genome sequencing of pure cultures obtained from chicken caecum.</title>
        <authorList>
            <person name="Medvecky M."/>
            <person name="Cejkova D."/>
            <person name="Polansky O."/>
            <person name="Karasova D."/>
            <person name="Kubasova T."/>
            <person name="Cizek A."/>
            <person name="Rychlik I."/>
        </authorList>
    </citation>
    <scope>NUCLEOTIDE SEQUENCE [LARGE SCALE GENOMIC DNA]</scope>
    <source>
        <strain evidence="3">An178</strain>
    </source>
</reference>
<dbReference type="EMBL" id="NFKM01000002">
    <property type="protein sequence ID" value="OUP61685.1"/>
    <property type="molecule type" value="Genomic_DNA"/>
</dbReference>
<accession>A0A1Y4LYL3</accession>
<gene>
    <name evidence="2" type="ORF">B5F14_01645</name>
</gene>
<feature type="region of interest" description="Disordered" evidence="1">
    <location>
        <begin position="213"/>
        <end position="236"/>
    </location>
</feature>
<feature type="region of interest" description="Disordered" evidence="1">
    <location>
        <begin position="308"/>
        <end position="337"/>
    </location>
</feature>
<dbReference type="Proteomes" id="UP000195447">
    <property type="component" value="Unassembled WGS sequence"/>
</dbReference>
<evidence type="ECO:0000313" key="2">
    <source>
        <dbReference type="EMBL" id="OUP61685.1"/>
    </source>
</evidence>
<protein>
    <submittedName>
        <fullName evidence="2">Uncharacterized protein</fullName>
    </submittedName>
</protein>
<organism evidence="2 3">
    <name type="scientific">Faecalitalea cylindroides</name>
    <dbReference type="NCBI Taxonomy" id="39483"/>
    <lineage>
        <taxon>Bacteria</taxon>
        <taxon>Bacillati</taxon>
        <taxon>Bacillota</taxon>
        <taxon>Erysipelotrichia</taxon>
        <taxon>Erysipelotrichales</taxon>
        <taxon>Erysipelotrichaceae</taxon>
        <taxon>Faecalitalea</taxon>
    </lineage>
</organism>
<dbReference type="AlphaFoldDB" id="A0A1Y4LYL3"/>
<comment type="caution">
    <text evidence="2">The sequence shown here is derived from an EMBL/GenBank/DDBJ whole genome shotgun (WGS) entry which is preliminary data.</text>
</comment>
<evidence type="ECO:0000256" key="1">
    <source>
        <dbReference type="SAM" id="MobiDB-lite"/>
    </source>
</evidence>
<feature type="compositionally biased region" description="Basic and acidic residues" evidence="1">
    <location>
        <begin position="276"/>
        <end position="292"/>
    </location>
</feature>
<evidence type="ECO:0000313" key="3">
    <source>
        <dbReference type="Proteomes" id="UP000195447"/>
    </source>
</evidence>
<feature type="region of interest" description="Disordered" evidence="1">
    <location>
        <begin position="276"/>
        <end position="295"/>
    </location>
</feature>
<sequence length="337" mass="38264">MPVPTIVKNIQKSLDVRKKAKQNIDESINLESLNEKNVMLSVTNSAFLEDKPTRLLNEGAIMYEGGEDVRLFIEKGAIQKFYNNLPDDYVGYISLAHIHLFSLPLNLGTWTKQDLEIVDLEDGRQALNVRAHLNDSLHIVQDLKNQEIPLSVSVEMATRMDWRKSFALGFPCIQEIDIQGFSVVGNPANVDSTNVNLTIEGEDEMNLKDLLSGKKEDIQPKEDLNTEKPEEKEVTEEKIELSSDQLTILESFMEKFETLENENKELKEKIAELQAKETKVDDKKEAEKEEKLNSQVEDVLSRLEKLMNGTETSKKEEPTVNPEFGFLGSLEPKKGDK</sequence>
<proteinExistence type="predicted"/>
<dbReference type="RefSeq" id="WP_087158127.1">
    <property type="nucleotide sequence ID" value="NZ_NFKM01000002.1"/>
</dbReference>
<keyword evidence="3" id="KW-1185">Reference proteome</keyword>